<dbReference type="RefSeq" id="WP_144093571.1">
    <property type="nucleotide sequence ID" value="NZ_VMHM01000036.1"/>
</dbReference>
<organism evidence="1 2">
    <name type="scientific">Gilliamella apicola</name>
    <dbReference type="NCBI Taxonomy" id="1196095"/>
    <lineage>
        <taxon>Bacteria</taxon>
        <taxon>Pseudomonadati</taxon>
        <taxon>Pseudomonadota</taxon>
        <taxon>Gammaproteobacteria</taxon>
        <taxon>Orbales</taxon>
        <taxon>Orbaceae</taxon>
        <taxon>Gilliamella</taxon>
    </lineage>
</organism>
<dbReference type="Gene3D" id="2.40.50.140">
    <property type="entry name" value="Nucleic acid-binding proteins"/>
    <property type="match status" value="1"/>
</dbReference>
<accession>A0A556RUE9</accession>
<proteinExistence type="predicted"/>
<dbReference type="Proteomes" id="UP000319483">
    <property type="component" value="Unassembled WGS sequence"/>
</dbReference>
<dbReference type="EMBL" id="VMHM01000036">
    <property type="protein sequence ID" value="TSJ92519.1"/>
    <property type="molecule type" value="Genomic_DNA"/>
</dbReference>
<comment type="caution">
    <text evidence="1">The sequence shown here is derived from an EMBL/GenBank/DDBJ whole genome shotgun (WGS) entry which is preliminary data.</text>
</comment>
<protein>
    <recommendedName>
        <fullName evidence="3">CSD domain-containing protein</fullName>
    </recommendedName>
</protein>
<dbReference type="InterPro" id="IPR012340">
    <property type="entry name" value="NA-bd_OB-fold"/>
</dbReference>
<gene>
    <name evidence="1" type="ORF">FPQ15_14445</name>
</gene>
<dbReference type="SUPFAM" id="SSF50249">
    <property type="entry name" value="Nucleic acid-binding proteins"/>
    <property type="match status" value="1"/>
</dbReference>
<evidence type="ECO:0000313" key="1">
    <source>
        <dbReference type="EMBL" id="TSJ92519.1"/>
    </source>
</evidence>
<reference evidence="1 2" key="1">
    <citation type="submission" date="2019-07" db="EMBL/GenBank/DDBJ databases">
        <title>Gilliamella genomes.</title>
        <authorList>
            <person name="Zheng H."/>
        </authorList>
    </citation>
    <scope>NUCLEOTIDE SEQUENCE [LARGE SCALE GENOMIC DNA]</scope>
    <source>
        <strain evidence="1 2">W8127</strain>
    </source>
</reference>
<evidence type="ECO:0000313" key="2">
    <source>
        <dbReference type="Proteomes" id="UP000319483"/>
    </source>
</evidence>
<name>A0A556RUE9_9GAMM</name>
<evidence type="ECO:0008006" key="3">
    <source>
        <dbReference type="Google" id="ProtNLM"/>
    </source>
</evidence>
<dbReference type="AlphaFoldDB" id="A0A556RUE9"/>
<sequence length="263" mass="30437">MISQIKSLYRDKNNEDYYFGFIRALDEGNDYYFKKKDFDNLPIEDISIGMKVSFTNHDKESGQRFATEIKIIKSDADSINDSNEIVNKIGVEEYKSYLIDSINKIKLINDPSEFEDSVFILLKTIGVNKTFQFDRINQAGKADGFFIIENLAVMYDCTLQGNFESFKEEQIENYINKLSQKAQLTFNTKKIDGGITPKTIQLTGKSKQVWIITKGESKELSDFDNVKVKEISIYDLCEIYKKRLNDITYDNEKLVNDLIFIGK</sequence>